<dbReference type="Gene3D" id="3.30.70.330">
    <property type="match status" value="3"/>
</dbReference>
<dbReference type="GO" id="GO:0005634">
    <property type="term" value="C:nucleus"/>
    <property type="evidence" value="ECO:0007669"/>
    <property type="project" value="InterPro"/>
</dbReference>
<protein>
    <recommendedName>
        <fullName evidence="6">RRM domain-containing protein</fullName>
    </recommendedName>
</protein>
<dbReference type="InterPro" id="IPR000504">
    <property type="entry name" value="RRM_dom"/>
</dbReference>
<dbReference type="GO" id="GO:0003723">
    <property type="term" value="F:RNA binding"/>
    <property type="evidence" value="ECO:0007669"/>
    <property type="project" value="UniProtKB-UniRule"/>
</dbReference>
<evidence type="ECO:0000256" key="4">
    <source>
        <dbReference type="PROSITE-ProRule" id="PRU00176"/>
    </source>
</evidence>
<keyword evidence="2" id="KW-0677">Repeat</keyword>
<keyword evidence="3 4" id="KW-0694">RNA-binding</keyword>
<organism evidence="7 8">
    <name type="scientific">Absidia repens</name>
    <dbReference type="NCBI Taxonomy" id="90262"/>
    <lineage>
        <taxon>Eukaryota</taxon>
        <taxon>Fungi</taxon>
        <taxon>Fungi incertae sedis</taxon>
        <taxon>Mucoromycota</taxon>
        <taxon>Mucoromycotina</taxon>
        <taxon>Mucoromycetes</taxon>
        <taxon>Mucorales</taxon>
        <taxon>Cunninghamellaceae</taxon>
        <taxon>Absidia</taxon>
    </lineage>
</organism>
<evidence type="ECO:0000313" key="7">
    <source>
        <dbReference type="EMBL" id="ORZ18826.1"/>
    </source>
</evidence>
<dbReference type="AlphaFoldDB" id="A0A1X2IM28"/>
<dbReference type="InterPro" id="IPR012677">
    <property type="entry name" value="Nucleotide-bd_a/b_plait_sf"/>
</dbReference>
<dbReference type="EMBL" id="MCGE01000008">
    <property type="protein sequence ID" value="ORZ18826.1"/>
    <property type="molecule type" value="Genomic_DNA"/>
</dbReference>
<dbReference type="InterPro" id="IPR003954">
    <property type="entry name" value="RRM_euk-type"/>
</dbReference>
<feature type="region of interest" description="Disordered" evidence="5">
    <location>
        <begin position="227"/>
        <end position="247"/>
    </location>
</feature>
<dbReference type="SUPFAM" id="SSF54928">
    <property type="entry name" value="RNA-binding domain, RBD"/>
    <property type="match status" value="2"/>
</dbReference>
<name>A0A1X2IM28_9FUNG</name>
<evidence type="ECO:0000313" key="8">
    <source>
        <dbReference type="Proteomes" id="UP000193560"/>
    </source>
</evidence>
<evidence type="ECO:0000256" key="1">
    <source>
        <dbReference type="ARBA" id="ARBA00022553"/>
    </source>
</evidence>
<dbReference type="PANTHER" id="PTHR48036">
    <property type="entry name" value="SPLICING FACTOR (PAD-1), PUTATIVE (AFU_ORTHOLOGUE AFUA_1G15810)-RELATED"/>
    <property type="match status" value="1"/>
</dbReference>
<reference evidence="7 8" key="1">
    <citation type="submission" date="2016-07" db="EMBL/GenBank/DDBJ databases">
        <title>Pervasive Adenine N6-methylation of Active Genes in Fungi.</title>
        <authorList>
            <consortium name="DOE Joint Genome Institute"/>
            <person name="Mondo S.J."/>
            <person name="Dannebaum R.O."/>
            <person name="Kuo R.C."/>
            <person name="Labutti K."/>
            <person name="Haridas S."/>
            <person name="Kuo A."/>
            <person name="Salamov A."/>
            <person name="Ahrendt S.R."/>
            <person name="Lipzen A."/>
            <person name="Sullivan W."/>
            <person name="Andreopoulos W.B."/>
            <person name="Clum A."/>
            <person name="Lindquist E."/>
            <person name="Daum C."/>
            <person name="Ramamoorthy G.K."/>
            <person name="Gryganskyi A."/>
            <person name="Culley D."/>
            <person name="Magnuson J.K."/>
            <person name="James T.Y."/>
            <person name="O'Malley M.A."/>
            <person name="Stajich J.E."/>
            <person name="Spatafora J.W."/>
            <person name="Visel A."/>
            <person name="Grigoriev I.V."/>
        </authorList>
    </citation>
    <scope>NUCLEOTIDE SEQUENCE [LARGE SCALE GENOMIC DNA]</scope>
    <source>
        <strain evidence="7 8">NRRL 1336</strain>
    </source>
</reference>
<accession>A0A1X2IM28</accession>
<gene>
    <name evidence="7" type="ORF">BCR42DRAFT_436152</name>
</gene>
<proteinExistence type="predicted"/>
<feature type="domain" description="RRM" evidence="6">
    <location>
        <begin position="137"/>
        <end position="214"/>
    </location>
</feature>
<feature type="compositionally biased region" description="Basic and acidic residues" evidence="5">
    <location>
        <begin position="12"/>
        <end position="51"/>
    </location>
</feature>
<feature type="compositionally biased region" description="Basic residues" evidence="5">
    <location>
        <begin position="52"/>
        <end position="65"/>
    </location>
</feature>
<feature type="compositionally biased region" description="Basic and acidic residues" evidence="5">
    <location>
        <begin position="68"/>
        <end position="90"/>
    </location>
</feature>
<dbReference type="NCBIfam" id="TIGR01622">
    <property type="entry name" value="SF-CC1"/>
    <property type="match status" value="1"/>
</dbReference>
<dbReference type="InterPro" id="IPR006509">
    <property type="entry name" value="RBM39_SF"/>
</dbReference>
<dbReference type="Proteomes" id="UP000193560">
    <property type="component" value="Unassembled WGS sequence"/>
</dbReference>
<dbReference type="OrthoDB" id="5411533at2759"/>
<dbReference type="SMART" id="SM00360">
    <property type="entry name" value="RRM"/>
    <property type="match status" value="3"/>
</dbReference>
<dbReference type="InterPro" id="IPR035979">
    <property type="entry name" value="RBD_domain_sf"/>
</dbReference>
<keyword evidence="8" id="KW-1185">Reference proteome</keyword>
<dbReference type="Pfam" id="PF15519">
    <property type="entry name" value="RBM39linker"/>
    <property type="match status" value="1"/>
</dbReference>
<dbReference type="GO" id="GO:0006397">
    <property type="term" value="P:mRNA processing"/>
    <property type="evidence" value="ECO:0007669"/>
    <property type="project" value="InterPro"/>
</dbReference>
<keyword evidence="1" id="KW-0597">Phosphoprotein</keyword>
<dbReference type="CDD" id="cd12284">
    <property type="entry name" value="RRM2_RBM23_RBM39"/>
    <property type="match status" value="1"/>
</dbReference>
<feature type="domain" description="RRM" evidence="6">
    <location>
        <begin position="254"/>
        <end position="332"/>
    </location>
</feature>
<dbReference type="STRING" id="90262.A0A1X2IM28"/>
<feature type="domain" description="RRM" evidence="6">
    <location>
        <begin position="406"/>
        <end position="489"/>
    </location>
</feature>
<feature type="region of interest" description="Disordered" evidence="5">
    <location>
        <begin position="333"/>
        <end position="358"/>
    </location>
</feature>
<dbReference type="CDD" id="cd12283">
    <property type="entry name" value="RRM1_RBM39_like"/>
    <property type="match status" value="1"/>
</dbReference>
<feature type="region of interest" description="Disordered" evidence="5">
    <location>
        <begin position="1"/>
        <end position="136"/>
    </location>
</feature>
<dbReference type="InterPro" id="IPR029123">
    <property type="entry name" value="RBM39_linker"/>
</dbReference>
<evidence type="ECO:0000256" key="5">
    <source>
        <dbReference type="SAM" id="MobiDB-lite"/>
    </source>
</evidence>
<feature type="compositionally biased region" description="Basic residues" evidence="5">
    <location>
        <begin position="91"/>
        <end position="108"/>
    </location>
</feature>
<sequence>MDLDVEAMLDAPFREKQTNDPAHVDVDMDNRHNHSQQHDERSRYETDERSPSRSHRSHSRHRSQHRSPSYERHRSYSRSHRDDRYREDRRHRSRDRYRYRSRSPRRRGHSPDRYSRRHGHRDRSYSPPVPPEERDRRTVFVTQLAQRLKNREFHEFFSQAGRVRDARIISDRNTRRSKGVGYVEFYDESTVQSALAMSGQKLLGIPVIVQLTEAEKNRLALQAQMDGNQAADGHQAPTTAQPIQKPPVHDVMDQRLYVGSVNYTLTDHDLRQVFEPYGPIDFVDLHKDLATGRSKGFAFIQFRNVADAKEALSKMNGFELAGRNLKVGMVTEKSQQPNNGQGNGINDSGPLDDDSAGMTLNSMSRAELMKKLAARETDLMPTAEKVTQQPAVNVPPIPTPTVVSSRTILLNNMFDPADETEPDWVQELTVDIKEECQQYGTVEHIYVNPNSMGEVYLKFGSVEAGEKAVQALNGRWFGGRQIQAIFMPEDDYNQRFT</sequence>
<comment type="caution">
    <text evidence="7">The sequence shown here is derived from an EMBL/GenBank/DDBJ whole genome shotgun (WGS) entry which is preliminary data.</text>
</comment>
<dbReference type="Pfam" id="PF00076">
    <property type="entry name" value="RRM_1"/>
    <property type="match status" value="3"/>
</dbReference>
<evidence type="ECO:0000256" key="2">
    <source>
        <dbReference type="ARBA" id="ARBA00022737"/>
    </source>
</evidence>
<evidence type="ECO:0000259" key="6">
    <source>
        <dbReference type="PROSITE" id="PS50102"/>
    </source>
</evidence>
<dbReference type="SMART" id="SM00361">
    <property type="entry name" value="RRM_1"/>
    <property type="match status" value="2"/>
</dbReference>
<dbReference type="PROSITE" id="PS50102">
    <property type="entry name" value="RRM"/>
    <property type="match status" value="3"/>
</dbReference>
<evidence type="ECO:0000256" key="3">
    <source>
        <dbReference type="ARBA" id="ARBA00022884"/>
    </source>
</evidence>
<dbReference type="CDD" id="cd12285">
    <property type="entry name" value="RRM3_RBM39_like"/>
    <property type="match status" value="1"/>
</dbReference>